<dbReference type="EMBL" id="CAADRA010002224">
    <property type="protein sequence ID" value="VFT82824.1"/>
    <property type="molecule type" value="Genomic_DNA"/>
</dbReference>
<dbReference type="InterPro" id="IPR000232">
    <property type="entry name" value="HSF_DNA-bd"/>
</dbReference>
<evidence type="ECO:0000256" key="4">
    <source>
        <dbReference type="RuleBase" id="RU004020"/>
    </source>
</evidence>
<evidence type="ECO:0000313" key="8">
    <source>
        <dbReference type="Proteomes" id="UP000332933"/>
    </source>
</evidence>
<evidence type="ECO:0000313" key="7">
    <source>
        <dbReference type="EMBL" id="VFT82824.1"/>
    </source>
</evidence>
<dbReference type="PRINTS" id="PR00056">
    <property type="entry name" value="HSFDOMAIN"/>
</dbReference>
<feature type="domain" description="HSF-type DNA-binding" evidence="5">
    <location>
        <begin position="32"/>
        <end position="127"/>
    </location>
</feature>
<dbReference type="GO" id="GO:0043565">
    <property type="term" value="F:sequence-specific DNA binding"/>
    <property type="evidence" value="ECO:0007669"/>
    <property type="project" value="InterPro"/>
</dbReference>
<accession>A0A485KDD6</accession>
<name>A0A485KDD6_9STRA</name>
<dbReference type="InterPro" id="IPR036388">
    <property type="entry name" value="WH-like_DNA-bd_sf"/>
</dbReference>
<dbReference type="SMART" id="SM00415">
    <property type="entry name" value="HSF"/>
    <property type="match status" value="1"/>
</dbReference>
<dbReference type="EMBL" id="VJMH01002222">
    <property type="protein sequence ID" value="KAF0709654.1"/>
    <property type="molecule type" value="Genomic_DNA"/>
</dbReference>
<dbReference type="PANTHER" id="PTHR10015">
    <property type="entry name" value="HEAT SHOCK TRANSCRIPTION FACTOR"/>
    <property type="match status" value="1"/>
</dbReference>
<evidence type="ECO:0000256" key="3">
    <source>
        <dbReference type="ARBA" id="ARBA00023242"/>
    </source>
</evidence>
<keyword evidence="8" id="KW-1185">Reference proteome</keyword>
<dbReference type="AlphaFoldDB" id="A0A485KDD6"/>
<gene>
    <name evidence="7" type="primary">Aste57867_5801</name>
    <name evidence="6" type="ORF">As57867_005787</name>
    <name evidence="7" type="ORF">ASTE57867_5801</name>
</gene>
<protein>
    <submittedName>
        <fullName evidence="7">Aste57867_5801 protein</fullName>
    </submittedName>
</protein>
<keyword evidence="3" id="KW-0539">Nucleus</keyword>
<dbReference type="Proteomes" id="UP000332933">
    <property type="component" value="Unassembled WGS sequence"/>
</dbReference>
<dbReference type="GO" id="GO:0003700">
    <property type="term" value="F:DNA-binding transcription factor activity"/>
    <property type="evidence" value="ECO:0007669"/>
    <property type="project" value="InterPro"/>
</dbReference>
<keyword evidence="2" id="KW-0238">DNA-binding</keyword>
<reference evidence="6" key="2">
    <citation type="submission" date="2019-06" db="EMBL/GenBank/DDBJ databases">
        <title>Genomics analysis of Aphanomyces spp. identifies a new class of oomycete effector associated with host adaptation.</title>
        <authorList>
            <person name="Gaulin E."/>
        </authorList>
    </citation>
    <scope>NUCLEOTIDE SEQUENCE</scope>
    <source>
        <strain evidence="6">CBS 578.67</strain>
    </source>
</reference>
<reference evidence="7 8" key="1">
    <citation type="submission" date="2019-03" db="EMBL/GenBank/DDBJ databases">
        <authorList>
            <person name="Gaulin E."/>
            <person name="Dumas B."/>
        </authorList>
    </citation>
    <scope>NUCLEOTIDE SEQUENCE [LARGE SCALE GENOMIC DNA]</scope>
    <source>
        <strain evidence="7">CBS 568.67</strain>
    </source>
</reference>
<evidence type="ECO:0000256" key="2">
    <source>
        <dbReference type="ARBA" id="ARBA00023125"/>
    </source>
</evidence>
<comment type="similarity">
    <text evidence="4">Belongs to the HSF family.</text>
</comment>
<evidence type="ECO:0000313" key="6">
    <source>
        <dbReference type="EMBL" id="KAF0709654.1"/>
    </source>
</evidence>
<proteinExistence type="inferred from homology"/>
<dbReference type="Pfam" id="PF00447">
    <property type="entry name" value="HSF_DNA-bind"/>
    <property type="match status" value="1"/>
</dbReference>
<evidence type="ECO:0000256" key="1">
    <source>
        <dbReference type="ARBA" id="ARBA00004123"/>
    </source>
</evidence>
<dbReference type="GO" id="GO:0005634">
    <property type="term" value="C:nucleus"/>
    <property type="evidence" value="ECO:0007669"/>
    <property type="project" value="UniProtKB-SubCell"/>
</dbReference>
<dbReference type="InterPro" id="IPR036390">
    <property type="entry name" value="WH_DNA-bd_sf"/>
</dbReference>
<organism evidence="7 8">
    <name type="scientific">Aphanomyces stellatus</name>
    <dbReference type="NCBI Taxonomy" id="120398"/>
    <lineage>
        <taxon>Eukaryota</taxon>
        <taxon>Sar</taxon>
        <taxon>Stramenopiles</taxon>
        <taxon>Oomycota</taxon>
        <taxon>Saprolegniomycetes</taxon>
        <taxon>Saprolegniales</taxon>
        <taxon>Verrucalvaceae</taxon>
        <taxon>Aphanomyces</taxon>
    </lineage>
</organism>
<dbReference type="OrthoDB" id="60033at2759"/>
<dbReference type="SUPFAM" id="SSF46785">
    <property type="entry name" value="Winged helix' DNA-binding domain"/>
    <property type="match status" value="1"/>
</dbReference>
<evidence type="ECO:0000259" key="5">
    <source>
        <dbReference type="SMART" id="SM00415"/>
    </source>
</evidence>
<dbReference type="Gene3D" id="1.10.10.10">
    <property type="entry name" value="Winged helix-like DNA-binding domain superfamily/Winged helix DNA-binding domain"/>
    <property type="match status" value="1"/>
</dbReference>
<sequence length="270" mass="30269">MSSTTNPSISSTASAMGNKTTTREALEQVSTSVAPFLVCLFEILIKEDASVIAWCDDGKAFAVYDYDAMERHILPTYFRHSKYSSFQRQLNYFGFRKLAKTNNHFSVYCQPHFVKEDPERLLNIKRKTHRAKGSTPRRGSIATPTSHPHGCPNYCTMHSPAYTPCPEGTNTIYTPRTATTFGYTCSPHHRLPSSPPHTNPYDPLPFDGPAADVFLVHMTPAAASPSEVASFDDWGENPFFVTSQPILYDNHALKLSSHDMRFLADEILRL</sequence>
<comment type="subcellular location">
    <subcellularLocation>
        <location evidence="1">Nucleus</location>
    </subcellularLocation>
</comment>
<dbReference type="PANTHER" id="PTHR10015:SF427">
    <property type="entry name" value="HEAT SHOCK FACTOR PROTEIN"/>
    <property type="match status" value="1"/>
</dbReference>
<dbReference type="FunFam" id="1.10.10.10:FF:000286">
    <property type="entry name" value="Heat shock transcription factor"/>
    <property type="match status" value="1"/>
</dbReference>